<dbReference type="Proteomes" id="UP000428330">
    <property type="component" value="Chromosome"/>
</dbReference>
<accession>A0A6I6IV84</accession>
<dbReference type="KEGG" id="rom:EI983_17650"/>
<evidence type="ECO:0000313" key="2">
    <source>
        <dbReference type="EMBL" id="QGX99994.1"/>
    </source>
</evidence>
<dbReference type="SUPFAM" id="SSF52743">
    <property type="entry name" value="Subtilisin-like"/>
    <property type="match status" value="1"/>
</dbReference>
<dbReference type="GO" id="GO:0006508">
    <property type="term" value="P:proteolysis"/>
    <property type="evidence" value="ECO:0007669"/>
    <property type="project" value="InterPro"/>
</dbReference>
<evidence type="ECO:0000313" key="3">
    <source>
        <dbReference type="Proteomes" id="UP000428330"/>
    </source>
</evidence>
<protein>
    <submittedName>
        <fullName evidence="2">Uncharacterized protein</fullName>
    </submittedName>
</protein>
<dbReference type="EMBL" id="CP034348">
    <property type="protein sequence ID" value="QGX99994.1"/>
    <property type="molecule type" value="Genomic_DNA"/>
</dbReference>
<gene>
    <name evidence="2" type="ORF">EI983_17650</name>
</gene>
<proteinExistence type="predicted"/>
<organism evidence="2 3">
    <name type="scientific">Roseovarius faecimaris</name>
    <dbReference type="NCBI Taxonomy" id="2494550"/>
    <lineage>
        <taxon>Bacteria</taxon>
        <taxon>Pseudomonadati</taxon>
        <taxon>Pseudomonadota</taxon>
        <taxon>Alphaproteobacteria</taxon>
        <taxon>Rhodobacterales</taxon>
        <taxon>Roseobacteraceae</taxon>
        <taxon>Roseovarius</taxon>
    </lineage>
</organism>
<reference evidence="3" key="1">
    <citation type="submission" date="2018-12" db="EMBL/GenBank/DDBJ databases">
        <title>Complete genome sequence of Roseovarius sp. MME-070.</title>
        <authorList>
            <person name="Nam Y.-D."/>
            <person name="Kang J."/>
            <person name="Chung W.-H."/>
            <person name="Park Y.S."/>
        </authorList>
    </citation>
    <scope>NUCLEOTIDE SEQUENCE [LARGE SCALE GENOMIC DNA]</scope>
    <source>
        <strain evidence="3">MME-070</strain>
    </source>
</reference>
<dbReference type="Gene3D" id="2.60.120.1290">
    <property type="match status" value="1"/>
</dbReference>
<dbReference type="Gene3D" id="3.40.50.200">
    <property type="entry name" value="Peptidase S8/S53 domain"/>
    <property type="match status" value="1"/>
</dbReference>
<dbReference type="InterPro" id="IPR036852">
    <property type="entry name" value="Peptidase_S8/S53_dom_sf"/>
</dbReference>
<sequence>MAAPRWPIRHHRNRLMSTWTPWRDHPRMVTSPYVNWWLMQHGLGAGPSPMRMTPSLRRMDDFDALQGSLADFTALGHDPSAFMPGGSGADWPVFPVPDSSANPDFLNSIDGAGGWLPENANYPTVGADTLIAGVIDVDIGLGHRRFRQADGSTRVLASWQQGAPWGGGPGHLPFGAQLMESDINSLLAQHSSDGDLTRPLDQDGFNRAAHLVDMARPDGLHALATSEAHGTHVMGLVAGADPVRDAPFSDRVRLLVVNLPPASAYGEGGAFLDYYLVYAMRWIVEMHARISNASGLAATPPPLLLNISFGKQAGAKDERQVFVREARRLSEADQILGQAKFNAILPAGNDNLSRVHARFELQPGDEQALDWRIQPDDDTSNFVEIWVEKLLTTGTVLAPIDIDVVPPGGTAGAFQPAASGQITELTGGLGRVYCDAVEPEDGASVRFRYLICLAPDHFMKGGKVGAAAGKWTIRFRNSGDTAHTVRATIQTDQATLPGQRNARRSYFEAADYMLFEQSGREADTFAYVDGASPAPNLDRSATLRRRGTLNSYAANRYVATIAGHRETDGRPAPYSASGIGHPVHAGGRGAPTVSFPADDGAAHFGLLSDGASDGSVAAMQGTSFSCACATRWLIESWLAGQFDPQAEASDVQAFLRAAPLTLPRPDKWHDAPVGPEKVGAGRASWQPARPVSRLG</sequence>
<feature type="region of interest" description="Disordered" evidence="1">
    <location>
        <begin position="664"/>
        <end position="695"/>
    </location>
</feature>
<evidence type="ECO:0000256" key="1">
    <source>
        <dbReference type="SAM" id="MobiDB-lite"/>
    </source>
</evidence>
<name>A0A6I6IV84_9RHOB</name>
<dbReference type="AlphaFoldDB" id="A0A6I6IV84"/>
<keyword evidence="3" id="KW-1185">Reference proteome</keyword>
<dbReference type="GO" id="GO:0004252">
    <property type="term" value="F:serine-type endopeptidase activity"/>
    <property type="evidence" value="ECO:0007669"/>
    <property type="project" value="InterPro"/>
</dbReference>